<evidence type="ECO:0000313" key="3">
    <source>
        <dbReference type="Proteomes" id="UP000314980"/>
    </source>
</evidence>
<dbReference type="InterPro" id="IPR027876">
    <property type="entry name" value="DUF4550"/>
</dbReference>
<evidence type="ECO:0000313" key="2">
    <source>
        <dbReference type="Ensembl" id="ENSLCAP00010050948.1"/>
    </source>
</evidence>
<dbReference type="InterPro" id="IPR035892">
    <property type="entry name" value="C2_domain_sf"/>
</dbReference>
<reference evidence="3" key="1">
    <citation type="submission" date="2015-09" db="EMBL/GenBank/DDBJ databases">
        <authorList>
            <person name="Sai Rama Sridatta P."/>
        </authorList>
    </citation>
    <scope>NUCLEOTIDE SEQUENCE [LARGE SCALE GENOMIC DNA]</scope>
</reference>
<dbReference type="AlphaFoldDB" id="A0A4W6FK55"/>
<evidence type="ECO:0000259" key="1">
    <source>
        <dbReference type="Pfam" id="PF15084"/>
    </source>
</evidence>
<dbReference type="SUPFAM" id="SSF49562">
    <property type="entry name" value="C2 domain (Calcium/lipid-binding domain, CaLB)"/>
    <property type="match status" value="1"/>
</dbReference>
<name>A0A4W6FK55_LATCA</name>
<dbReference type="PANTHER" id="PTHR33667:SF7">
    <property type="entry name" value="RIKEN CDNA 1810020O05 GENE"/>
    <property type="match status" value="1"/>
</dbReference>
<dbReference type="Proteomes" id="UP000314980">
    <property type="component" value="Unassembled WGS sequence"/>
</dbReference>
<feature type="domain" description="DUF4550" evidence="1">
    <location>
        <begin position="113"/>
        <end position="168"/>
    </location>
</feature>
<reference evidence="2" key="2">
    <citation type="submission" date="2025-08" db="UniProtKB">
        <authorList>
            <consortium name="Ensembl"/>
        </authorList>
    </citation>
    <scope>IDENTIFICATION</scope>
</reference>
<keyword evidence="3" id="KW-1185">Reference proteome</keyword>
<sequence length="680" mass="78601">FSFTVFFMENITMESEPVTNMSETDLCNSPPDCDDGELTDIGQEDILCLETEHGLENRSSSTENITSQIDDCSYYISWIVYIALAVPRATSSRVTVNAQSLHRNHYCLHRDDETWHEGDQTWVGWTQNFKVKVNRDMLISLLPHKIKLKIWNSKDKLSSQARYERLKAFRLPQDQPEDTTEMLTECFPVCSSGVFEVMCNISLDKPLVSDQLKAELNPMVITILSANSMPSSPVPFHVLEEKCMPVYCQYKFHNLSMHRTNYHKHGTNIYFRDVNVILTGLMSPQELQEFLSSSPLQIEVHDRDRKLEETSKMSEMFGMVSDNDMHSNATPSKHKIMVFNSYGIASLNLSEFLLGKQSLKVHLPIKCCPPPLQLDRERSICNRKKTDAAVSRDPMPQAHYYDINSQLKVKVEIAFPLKVKNDACELESYDGPFGRIIYLFDYNNFSVMTKLRSEILRINASAFHLGSRSLENIERALSNYIMNFKHDENKDLDFVTGFHVLDKRTHIFVLEGLKHKAVRRLWEACSYEVKTLFRSRGLNSVNTVKSDSFTVPLICFNLFQENIQKVQEDSKQLQRPKAAVLRVDQDPTRPAHNYSIQTFNSNEQTKELLCKEMAKPWRENILHANTLKPTLSRDIWVWNRRYEDFQLYCKPPHFFSTPPAYMAKPVTKSTQELHLNKGIA</sequence>
<dbReference type="InParanoid" id="A0A4W6FK55"/>
<reference evidence="2" key="3">
    <citation type="submission" date="2025-09" db="UniProtKB">
        <authorList>
            <consortium name="Ensembl"/>
        </authorList>
    </citation>
    <scope>IDENTIFICATION</scope>
</reference>
<proteinExistence type="predicted"/>
<dbReference type="Pfam" id="PF15084">
    <property type="entry name" value="DUF4550"/>
    <property type="match status" value="1"/>
</dbReference>
<protein>
    <recommendedName>
        <fullName evidence="1">DUF4550 domain-containing protein</fullName>
    </recommendedName>
</protein>
<organism evidence="2 3">
    <name type="scientific">Lates calcarifer</name>
    <name type="common">Barramundi</name>
    <name type="synonym">Holocentrus calcarifer</name>
    <dbReference type="NCBI Taxonomy" id="8187"/>
    <lineage>
        <taxon>Eukaryota</taxon>
        <taxon>Metazoa</taxon>
        <taxon>Chordata</taxon>
        <taxon>Craniata</taxon>
        <taxon>Vertebrata</taxon>
        <taxon>Euteleostomi</taxon>
        <taxon>Actinopterygii</taxon>
        <taxon>Neopterygii</taxon>
        <taxon>Teleostei</taxon>
        <taxon>Neoteleostei</taxon>
        <taxon>Acanthomorphata</taxon>
        <taxon>Carangaria</taxon>
        <taxon>Carangaria incertae sedis</taxon>
        <taxon>Centropomidae</taxon>
        <taxon>Lates</taxon>
    </lineage>
</organism>
<dbReference type="Ensembl" id="ENSLCAT00010052286.1">
    <property type="protein sequence ID" value="ENSLCAP00010050948.1"/>
    <property type="gene ID" value="ENSLCAG00010023739.1"/>
</dbReference>
<dbReference type="PANTHER" id="PTHR33667">
    <property type="entry name" value="SI:DKEY-57N24.6"/>
    <property type="match status" value="1"/>
</dbReference>
<dbReference type="GeneTree" id="ENSGT00390000008330"/>
<accession>A0A4W6FK55</accession>
<dbReference type="STRING" id="8187.ENSLCAP00010050948"/>